<dbReference type="FunFam" id="3.90.1530.30:FF:000001">
    <property type="entry name" value="Chromosome partitioning protein ParB"/>
    <property type="match status" value="1"/>
</dbReference>
<evidence type="ECO:0000313" key="6">
    <source>
        <dbReference type="EMBL" id="AQS54313.1"/>
    </source>
</evidence>
<dbReference type="SUPFAM" id="SSF110849">
    <property type="entry name" value="ParB/Sulfiredoxin"/>
    <property type="match status" value="1"/>
</dbReference>
<dbReference type="Gene3D" id="1.10.10.2830">
    <property type="match status" value="1"/>
</dbReference>
<dbReference type="OrthoDB" id="9802051at2"/>
<dbReference type="STRING" id="708126.BW727_101989"/>
<dbReference type="KEGG" id="jda:BW727_101989"/>
<dbReference type="NCBIfam" id="TIGR00180">
    <property type="entry name" value="parB_part"/>
    <property type="match status" value="1"/>
</dbReference>
<dbReference type="GO" id="GO:0007059">
    <property type="term" value="P:chromosome segregation"/>
    <property type="evidence" value="ECO:0007669"/>
    <property type="project" value="UniProtKB-KW"/>
</dbReference>
<organism evidence="6 7">
    <name type="scientific">Jeotgalibaca dankookensis</name>
    <dbReference type="NCBI Taxonomy" id="708126"/>
    <lineage>
        <taxon>Bacteria</taxon>
        <taxon>Bacillati</taxon>
        <taxon>Bacillota</taxon>
        <taxon>Bacilli</taxon>
        <taxon>Lactobacillales</taxon>
        <taxon>Carnobacteriaceae</taxon>
        <taxon>Jeotgalibaca</taxon>
    </lineage>
</organism>
<evidence type="ECO:0000313" key="7">
    <source>
        <dbReference type="Proteomes" id="UP000188993"/>
    </source>
</evidence>
<dbReference type="AlphaFoldDB" id="A0A1S6IRY3"/>
<dbReference type="EMBL" id="CP019728">
    <property type="protein sequence ID" value="AQS54313.1"/>
    <property type="molecule type" value="Genomic_DNA"/>
</dbReference>
<comment type="subcellular location">
    <subcellularLocation>
        <location evidence="1">Cytoplasm</location>
        <location evidence="1">Nucleoid</location>
    </subcellularLocation>
</comment>
<evidence type="ECO:0000259" key="5">
    <source>
        <dbReference type="SMART" id="SM00470"/>
    </source>
</evidence>
<evidence type="ECO:0000256" key="3">
    <source>
        <dbReference type="ARBA" id="ARBA00022829"/>
    </source>
</evidence>
<dbReference type="Proteomes" id="UP000188993">
    <property type="component" value="Chromosome"/>
</dbReference>
<dbReference type="InterPro" id="IPR003115">
    <property type="entry name" value="ParB_N"/>
</dbReference>
<dbReference type="RefSeq" id="WP_062469610.1">
    <property type="nucleotide sequence ID" value="NZ_BBYN01000014.1"/>
</dbReference>
<comment type="similarity">
    <text evidence="2">Belongs to the ParB family.</text>
</comment>
<dbReference type="InterPro" id="IPR004437">
    <property type="entry name" value="ParB/RepB/Spo0J"/>
</dbReference>
<proteinExistence type="inferred from homology"/>
<dbReference type="PANTHER" id="PTHR33375">
    <property type="entry name" value="CHROMOSOME-PARTITIONING PROTEIN PARB-RELATED"/>
    <property type="match status" value="1"/>
</dbReference>
<dbReference type="CDD" id="cd16393">
    <property type="entry name" value="SPO0J_N"/>
    <property type="match status" value="1"/>
</dbReference>
<name>A0A1S6IRY3_9LACT</name>
<dbReference type="Pfam" id="PF17762">
    <property type="entry name" value="HTH_ParB"/>
    <property type="match status" value="1"/>
</dbReference>
<gene>
    <name evidence="6" type="primary">parB</name>
    <name evidence="6" type="ORF">BW727_101989</name>
</gene>
<dbReference type="GO" id="GO:0045881">
    <property type="term" value="P:positive regulation of sporulation resulting in formation of a cellular spore"/>
    <property type="evidence" value="ECO:0007669"/>
    <property type="project" value="TreeGrafter"/>
</dbReference>
<keyword evidence="7" id="KW-1185">Reference proteome</keyword>
<dbReference type="GO" id="GO:0005694">
    <property type="term" value="C:chromosome"/>
    <property type="evidence" value="ECO:0007669"/>
    <property type="project" value="TreeGrafter"/>
</dbReference>
<sequence length="296" mass="33705">MASKNSKGLGRGIDALFTNYEAMEEDSKKNEQVEEIELDAIRPNPYQPRKHFEERALKELADSIKQNGVFQPIILRKSSVKGYEIIAGERRVRASRLAGKKTIPAIIREFDEQAMIEIAILENLQREDLSPMEEAEAYQMLMDELNFTQLQVSERLGKSRSYVANYLRLLSLPEDVKALVREGKLTMGQARTLLGLKNMRQVSELAARVVTEGITVRQLEGIVQELTKQPEPKHHSKIIKANKPSYIIDSEVRLMSKFGTAVQIVPKGQRGKIEIEYLSDEDLNRILEIINIESEN</sequence>
<dbReference type="InterPro" id="IPR036086">
    <property type="entry name" value="ParB/Sulfiredoxin_sf"/>
</dbReference>
<dbReference type="Pfam" id="PF02195">
    <property type="entry name" value="ParB_N"/>
    <property type="match status" value="1"/>
</dbReference>
<feature type="domain" description="ParB-like N-terminal" evidence="5">
    <location>
        <begin position="34"/>
        <end position="124"/>
    </location>
</feature>
<dbReference type="Gene3D" id="3.90.1530.30">
    <property type="match status" value="1"/>
</dbReference>
<dbReference type="InterPro" id="IPR041468">
    <property type="entry name" value="HTH_ParB/Spo0J"/>
</dbReference>
<dbReference type="PANTHER" id="PTHR33375:SF1">
    <property type="entry name" value="CHROMOSOME-PARTITIONING PROTEIN PARB-RELATED"/>
    <property type="match status" value="1"/>
</dbReference>
<protein>
    <submittedName>
        <fullName evidence="6">Putative chromosome-partitioning protein ParB</fullName>
    </submittedName>
</protein>
<evidence type="ECO:0000256" key="1">
    <source>
        <dbReference type="ARBA" id="ARBA00004453"/>
    </source>
</evidence>
<evidence type="ECO:0000256" key="2">
    <source>
        <dbReference type="ARBA" id="ARBA00006295"/>
    </source>
</evidence>
<dbReference type="FunFam" id="1.10.10.2830:FF:000001">
    <property type="entry name" value="Chromosome partitioning protein ParB"/>
    <property type="match status" value="1"/>
</dbReference>
<dbReference type="SUPFAM" id="SSF109709">
    <property type="entry name" value="KorB DNA-binding domain-like"/>
    <property type="match status" value="1"/>
</dbReference>
<keyword evidence="3" id="KW-0159">Chromosome partition</keyword>
<accession>A0A1S6IRY3</accession>
<dbReference type="SMART" id="SM00470">
    <property type="entry name" value="ParB"/>
    <property type="match status" value="1"/>
</dbReference>
<keyword evidence="4" id="KW-0238">DNA-binding</keyword>
<reference evidence="6 7" key="1">
    <citation type="journal article" date="2014" name="Int. J. Syst. Evol. Microbiol.">
        <title>Jeotgalibaca dankookensis gen. nov., sp. nov., a member of the family Carnobacteriaceae, isolated from seujeot (Korean traditional food).</title>
        <authorList>
            <person name="Lee D.G."/>
            <person name="Trujillo M.E."/>
            <person name="Kang H."/>
            <person name="Ahn T.Y."/>
        </authorList>
    </citation>
    <scope>NUCLEOTIDE SEQUENCE [LARGE SCALE GENOMIC DNA]</scope>
    <source>
        <strain evidence="6 7">EX-07</strain>
    </source>
</reference>
<dbReference type="InterPro" id="IPR050336">
    <property type="entry name" value="Chromosome_partition/occlusion"/>
</dbReference>
<dbReference type="GO" id="GO:0003677">
    <property type="term" value="F:DNA binding"/>
    <property type="evidence" value="ECO:0007669"/>
    <property type="project" value="UniProtKB-KW"/>
</dbReference>
<evidence type="ECO:0000256" key="4">
    <source>
        <dbReference type="ARBA" id="ARBA00023125"/>
    </source>
</evidence>
<dbReference type="GO" id="GO:0009295">
    <property type="term" value="C:nucleoid"/>
    <property type="evidence" value="ECO:0007669"/>
    <property type="project" value="UniProtKB-SubCell"/>
</dbReference>